<name>A0A9X0BHZ8_9EURO</name>
<dbReference type="InterPro" id="IPR011009">
    <property type="entry name" value="Kinase-like_dom_sf"/>
</dbReference>
<proteinExistence type="predicted"/>
<reference evidence="1" key="1">
    <citation type="submission" date="2022-12" db="EMBL/GenBank/DDBJ databases">
        <authorList>
            <person name="Petersen C."/>
        </authorList>
    </citation>
    <scope>NUCLEOTIDE SEQUENCE</scope>
    <source>
        <strain evidence="1">IBT 17660</strain>
    </source>
</reference>
<sequence length="92" mass="10683">METTLYKSHKYDELCSVDRKNALKPYLIKYGAEKDYSLNNLRKGCILIGIDYSKFVFYYTDLSPRNIIVKDTPKTSTIGVIDWELAGYFLRG</sequence>
<accession>A0A9X0BHZ8</accession>
<keyword evidence="2" id="KW-1185">Reference proteome</keyword>
<dbReference type="OrthoDB" id="5404599at2759"/>
<organism evidence="1 2">
    <name type="scientific">Penicillium desertorum</name>
    <dbReference type="NCBI Taxonomy" id="1303715"/>
    <lineage>
        <taxon>Eukaryota</taxon>
        <taxon>Fungi</taxon>
        <taxon>Dikarya</taxon>
        <taxon>Ascomycota</taxon>
        <taxon>Pezizomycotina</taxon>
        <taxon>Eurotiomycetes</taxon>
        <taxon>Eurotiomycetidae</taxon>
        <taxon>Eurotiales</taxon>
        <taxon>Aspergillaceae</taxon>
        <taxon>Penicillium</taxon>
    </lineage>
</organism>
<dbReference type="SUPFAM" id="SSF56112">
    <property type="entry name" value="Protein kinase-like (PK-like)"/>
    <property type="match status" value="1"/>
</dbReference>
<dbReference type="AlphaFoldDB" id="A0A9X0BHZ8"/>
<dbReference type="EMBL" id="JAPWDO010000007">
    <property type="protein sequence ID" value="KAJ5462397.1"/>
    <property type="molecule type" value="Genomic_DNA"/>
</dbReference>
<evidence type="ECO:0000313" key="2">
    <source>
        <dbReference type="Proteomes" id="UP001147760"/>
    </source>
</evidence>
<gene>
    <name evidence="1" type="ORF">N7530_010602</name>
</gene>
<evidence type="ECO:0000313" key="1">
    <source>
        <dbReference type="EMBL" id="KAJ5462397.1"/>
    </source>
</evidence>
<comment type="caution">
    <text evidence="1">The sequence shown here is derived from an EMBL/GenBank/DDBJ whole genome shotgun (WGS) entry which is preliminary data.</text>
</comment>
<dbReference type="Proteomes" id="UP001147760">
    <property type="component" value="Unassembled WGS sequence"/>
</dbReference>
<evidence type="ECO:0008006" key="3">
    <source>
        <dbReference type="Google" id="ProtNLM"/>
    </source>
</evidence>
<protein>
    <recommendedName>
        <fullName evidence="3">Aminoglycoside phosphotransferase domain-containing protein</fullName>
    </recommendedName>
</protein>
<reference evidence="1" key="2">
    <citation type="journal article" date="2023" name="IMA Fungus">
        <title>Comparative genomic study of the Penicillium genus elucidates a diverse pangenome and 15 lateral gene transfer events.</title>
        <authorList>
            <person name="Petersen C."/>
            <person name="Sorensen T."/>
            <person name="Nielsen M.R."/>
            <person name="Sondergaard T.E."/>
            <person name="Sorensen J.L."/>
            <person name="Fitzpatrick D.A."/>
            <person name="Frisvad J.C."/>
            <person name="Nielsen K.L."/>
        </authorList>
    </citation>
    <scope>NUCLEOTIDE SEQUENCE</scope>
    <source>
        <strain evidence="1">IBT 17660</strain>
    </source>
</reference>